<keyword evidence="2" id="KW-1185">Reference proteome</keyword>
<accession>A0ACB8T121</accession>
<evidence type="ECO:0000313" key="1">
    <source>
        <dbReference type="EMBL" id="KAI0062405.1"/>
    </source>
</evidence>
<gene>
    <name evidence="1" type="ORF">BV25DRAFT_1991360</name>
</gene>
<organism evidence="1 2">
    <name type="scientific">Artomyces pyxidatus</name>
    <dbReference type="NCBI Taxonomy" id="48021"/>
    <lineage>
        <taxon>Eukaryota</taxon>
        <taxon>Fungi</taxon>
        <taxon>Dikarya</taxon>
        <taxon>Basidiomycota</taxon>
        <taxon>Agaricomycotina</taxon>
        <taxon>Agaricomycetes</taxon>
        <taxon>Russulales</taxon>
        <taxon>Auriscalpiaceae</taxon>
        <taxon>Artomyces</taxon>
    </lineage>
</organism>
<proteinExistence type="predicted"/>
<dbReference type="EMBL" id="MU277207">
    <property type="protein sequence ID" value="KAI0062405.1"/>
    <property type="molecule type" value="Genomic_DNA"/>
</dbReference>
<reference evidence="1" key="2">
    <citation type="journal article" date="2022" name="New Phytol.">
        <title>Evolutionary transition to the ectomycorrhizal habit in the genomes of a hyperdiverse lineage of mushroom-forming fungi.</title>
        <authorList>
            <person name="Looney B."/>
            <person name="Miyauchi S."/>
            <person name="Morin E."/>
            <person name="Drula E."/>
            <person name="Courty P.E."/>
            <person name="Kohler A."/>
            <person name="Kuo A."/>
            <person name="LaButti K."/>
            <person name="Pangilinan J."/>
            <person name="Lipzen A."/>
            <person name="Riley R."/>
            <person name="Andreopoulos W."/>
            <person name="He G."/>
            <person name="Johnson J."/>
            <person name="Nolan M."/>
            <person name="Tritt A."/>
            <person name="Barry K.W."/>
            <person name="Grigoriev I.V."/>
            <person name="Nagy L.G."/>
            <person name="Hibbett D."/>
            <person name="Henrissat B."/>
            <person name="Matheny P.B."/>
            <person name="Labbe J."/>
            <person name="Martin F.M."/>
        </authorList>
    </citation>
    <scope>NUCLEOTIDE SEQUENCE</scope>
    <source>
        <strain evidence="1">HHB10654</strain>
    </source>
</reference>
<evidence type="ECO:0000313" key="2">
    <source>
        <dbReference type="Proteomes" id="UP000814140"/>
    </source>
</evidence>
<comment type="caution">
    <text evidence="1">The sequence shown here is derived from an EMBL/GenBank/DDBJ whole genome shotgun (WGS) entry which is preliminary data.</text>
</comment>
<protein>
    <submittedName>
        <fullName evidence="1">Uncharacterized protein</fullName>
    </submittedName>
</protein>
<reference evidence="1" key="1">
    <citation type="submission" date="2021-03" db="EMBL/GenBank/DDBJ databases">
        <authorList>
            <consortium name="DOE Joint Genome Institute"/>
            <person name="Ahrendt S."/>
            <person name="Looney B.P."/>
            <person name="Miyauchi S."/>
            <person name="Morin E."/>
            <person name="Drula E."/>
            <person name="Courty P.E."/>
            <person name="Chicoki N."/>
            <person name="Fauchery L."/>
            <person name="Kohler A."/>
            <person name="Kuo A."/>
            <person name="Labutti K."/>
            <person name="Pangilinan J."/>
            <person name="Lipzen A."/>
            <person name="Riley R."/>
            <person name="Andreopoulos W."/>
            <person name="He G."/>
            <person name="Johnson J."/>
            <person name="Barry K.W."/>
            <person name="Grigoriev I.V."/>
            <person name="Nagy L."/>
            <person name="Hibbett D."/>
            <person name="Henrissat B."/>
            <person name="Matheny P.B."/>
            <person name="Labbe J."/>
            <person name="Martin F."/>
        </authorList>
    </citation>
    <scope>NUCLEOTIDE SEQUENCE</scope>
    <source>
        <strain evidence="1">HHB10654</strain>
    </source>
</reference>
<name>A0ACB8T121_9AGAM</name>
<dbReference type="Proteomes" id="UP000814140">
    <property type="component" value="Unassembled WGS sequence"/>
</dbReference>
<sequence>MSAYTSPTLSSGAPTLRRNSAFMSTPSRPTPETPLFRKRLTRRLKAVRPANKSLGSTLRYVGYNALDKLRRLAKAGKATEFVQGPPPSRAPTITAPWIFITPPDEPHVDFRPIRRQTRIRSTSGLRGAREAARTRREAASAFPPTPIPDAKEPCSIDFDALIKLMSSPQQADFFDQLDLLLTSEEQAEVLQSMDCEAYTPKFVEWSPSLEPWTPLFADTPMLATGFANGSDSDLCASPATPNVEDMVELPDRFALYLQDPAQELGAVDELGHMDEEYQEWILDLQRQGQSAADYYRGESLAFA</sequence>